<keyword evidence="2" id="KW-0805">Transcription regulation</keyword>
<dbReference type="Pfam" id="PF01429">
    <property type="entry name" value="MBD"/>
    <property type="match status" value="1"/>
</dbReference>
<reference evidence="8 9" key="1">
    <citation type="submission" date="2024-11" db="EMBL/GenBank/DDBJ databases">
        <title>A near-complete genome assembly of Cinchona calisaya.</title>
        <authorList>
            <person name="Lian D.C."/>
            <person name="Zhao X.W."/>
            <person name="Wei L."/>
        </authorList>
    </citation>
    <scope>NUCLEOTIDE SEQUENCE [LARGE SCALE GENOMIC DNA]</scope>
    <source>
        <tissue evidence="8">Nenye</tissue>
    </source>
</reference>
<evidence type="ECO:0000259" key="7">
    <source>
        <dbReference type="PROSITE" id="PS50982"/>
    </source>
</evidence>
<dbReference type="InterPro" id="IPR001739">
    <property type="entry name" value="Methyl_CpG_DNA-bd"/>
</dbReference>
<dbReference type="InterPro" id="IPR016177">
    <property type="entry name" value="DNA-bd_dom_sf"/>
</dbReference>
<feature type="domain" description="MBD" evidence="7">
    <location>
        <begin position="147"/>
        <end position="213"/>
    </location>
</feature>
<evidence type="ECO:0000256" key="3">
    <source>
        <dbReference type="ARBA" id="ARBA00023125"/>
    </source>
</evidence>
<protein>
    <recommendedName>
        <fullName evidence="7">MBD domain-containing protein</fullName>
    </recommendedName>
</protein>
<keyword evidence="5" id="KW-0539">Nucleus</keyword>
<dbReference type="GO" id="GO:0005634">
    <property type="term" value="C:nucleus"/>
    <property type="evidence" value="ECO:0007669"/>
    <property type="project" value="UniProtKB-SubCell"/>
</dbReference>
<dbReference type="EMBL" id="JBJUIK010000002">
    <property type="protein sequence ID" value="KAL3536402.1"/>
    <property type="molecule type" value="Genomic_DNA"/>
</dbReference>
<feature type="compositionally biased region" description="Polar residues" evidence="6">
    <location>
        <begin position="318"/>
        <end position="336"/>
    </location>
</feature>
<accession>A0ABD3AYR7</accession>
<feature type="region of interest" description="Disordered" evidence="6">
    <location>
        <begin position="213"/>
        <end position="241"/>
    </location>
</feature>
<dbReference type="GO" id="GO:0003677">
    <property type="term" value="F:DNA binding"/>
    <property type="evidence" value="ECO:0007669"/>
    <property type="project" value="UniProtKB-KW"/>
</dbReference>
<evidence type="ECO:0000256" key="1">
    <source>
        <dbReference type="ARBA" id="ARBA00004123"/>
    </source>
</evidence>
<evidence type="ECO:0000313" key="8">
    <source>
        <dbReference type="EMBL" id="KAL3536402.1"/>
    </source>
</evidence>
<comment type="caution">
    <text evidence="8">The sequence shown here is derived from an EMBL/GenBank/DDBJ whole genome shotgun (WGS) entry which is preliminary data.</text>
</comment>
<dbReference type="Proteomes" id="UP001630127">
    <property type="component" value="Unassembled WGS sequence"/>
</dbReference>
<evidence type="ECO:0000313" key="9">
    <source>
        <dbReference type="Proteomes" id="UP001630127"/>
    </source>
</evidence>
<evidence type="ECO:0000256" key="6">
    <source>
        <dbReference type="SAM" id="MobiDB-lite"/>
    </source>
</evidence>
<evidence type="ECO:0000256" key="4">
    <source>
        <dbReference type="ARBA" id="ARBA00023163"/>
    </source>
</evidence>
<proteinExistence type="predicted"/>
<sequence length="429" mass="48116">MERDGTESPVREGNEVVEREKKAAHNITSGLEIAPFVNLSGTTELQNLDSQVQERMESSYDGLEKAIVLSPNPLSVYVPENVVRPQLEEQKTIRRRRCLTKAKVVSVSYASFHYSRSCGDPTRYDLGMYEVGSVPEAEGETPGGFTRNNQILPFPGLLKNWKREIRERPSGAQDKFYFHPKCKKMLRSLVEVTNFVKTSNNLPTTFNEDTNLSEASILPKDNKRKNNGSAENKRSKSKKMRIFPVSPVMKNPRDHDKLAVEEFLADAYRNLMNLTPTTPDEVAIEEEEKINVEAFLHDAHQNLLKGFDNKQIKIDPTKGSSQNASSDGSQLVQNLEPSKPQEGGNPEPLIPQQGGEDPEPLNAQKGGNANADNYVQARMDGLTEKEVEVVKIFSEGGLGRVDNDQHQQDEEEVLDYSHLLFEPVPPPLF</sequence>
<evidence type="ECO:0000256" key="2">
    <source>
        <dbReference type="ARBA" id="ARBA00023015"/>
    </source>
</evidence>
<keyword evidence="3" id="KW-0238">DNA-binding</keyword>
<organism evidence="8 9">
    <name type="scientific">Cinchona calisaya</name>
    <dbReference type="NCBI Taxonomy" id="153742"/>
    <lineage>
        <taxon>Eukaryota</taxon>
        <taxon>Viridiplantae</taxon>
        <taxon>Streptophyta</taxon>
        <taxon>Embryophyta</taxon>
        <taxon>Tracheophyta</taxon>
        <taxon>Spermatophyta</taxon>
        <taxon>Magnoliopsida</taxon>
        <taxon>eudicotyledons</taxon>
        <taxon>Gunneridae</taxon>
        <taxon>Pentapetalae</taxon>
        <taxon>asterids</taxon>
        <taxon>lamiids</taxon>
        <taxon>Gentianales</taxon>
        <taxon>Rubiaceae</taxon>
        <taxon>Cinchonoideae</taxon>
        <taxon>Cinchoneae</taxon>
        <taxon>Cinchona</taxon>
    </lineage>
</organism>
<dbReference type="AlphaFoldDB" id="A0ABD3AYR7"/>
<dbReference type="Gene3D" id="3.30.890.10">
    <property type="entry name" value="Methyl-cpg-binding Protein 2, Chain A"/>
    <property type="match status" value="1"/>
</dbReference>
<gene>
    <name evidence="8" type="ORF">ACH5RR_004863</name>
</gene>
<comment type="subcellular location">
    <subcellularLocation>
        <location evidence="1">Nucleus</location>
    </subcellularLocation>
</comment>
<keyword evidence="9" id="KW-1185">Reference proteome</keyword>
<feature type="region of interest" description="Disordered" evidence="6">
    <location>
        <begin position="314"/>
        <end position="369"/>
    </location>
</feature>
<dbReference type="PROSITE" id="PS50982">
    <property type="entry name" value="MBD"/>
    <property type="match status" value="1"/>
</dbReference>
<keyword evidence="4" id="KW-0804">Transcription</keyword>
<evidence type="ECO:0000256" key="5">
    <source>
        <dbReference type="ARBA" id="ARBA00023242"/>
    </source>
</evidence>
<name>A0ABD3AYR7_9GENT</name>
<dbReference type="SUPFAM" id="SSF54171">
    <property type="entry name" value="DNA-binding domain"/>
    <property type="match status" value="1"/>
</dbReference>